<dbReference type="EMBL" id="MTKT01005580">
    <property type="protein sequence ID" value="OWM65590.1"/>
    <property type="molecule type" value="Genomic_DNA"/>
</dbReference>
<evidence type="ECO:0000313" key="1">
    <source>
        <dbReference type="EMBL" id="OWM65590.1"/>
    </source>
</evidence>
<reference evidence="2" key="1">
    <citation type="journal article" date="2017" name="Plant J.">
        <title>The pomegranate (Punica granatum L.) genome and the genomics of punicalagin biosynthesis.</title>
        <authorList>
            <person name="Qin G."/>
            <person name="Xu C."/>
            <person name="Ming R."/>
            <person name="Tang H."/>
            <person name="Guyot R."/>
            <person name="Kramer E.M."/>
            <person name="Hu Y."/>
            <person name="Yi X."/>
            <person name="Qi Y."/>
            <person name="Xu X."/>
            <person name="Gao Z."/>
            <person name="Pan H."/>
            <person name="Jian J."/>
            <person name="Tian Y."/>
            <person name="Yue Z."/>
            <person name="Xu Y."/>
        </authorList>
    </citation>
    <scope>NUCLEOTIDE SEQUENCE [LARGE SCALE GENOMIC DNA]</scope>
    <source>
        <strain evidence="2">cv. Dabenzi</strain>
    </source>
</reference>
<accession>A0A218VZW3</accession>
<gene>
    <name evidence="1" type="ORF">CDL15_Pgr002550</name>
</gene>
<sequence length="108" mass="11936">MKMLRSCMRCGRNHCASSIPELVHVANNVVAECFVACHLVVMQLSAVNAILKDSLRIKAGILGIRQACIRQRKTPSGVYIFTPTYGTMKADNGCQSYPITIMEMCKEV</sequence>
<dbReference type="AlphaFoldDB" id="A0A218VZW3"/>
<proteinExistence type="predicted"/>
<comment type="caution">
    <text evidence="1">The sequence shown here is derived from an EMBL/GenBank/DDBJ whole genome shotgun (WGS) entry which is preliminary data.</text>
</comment>
<organism evidence="1 2">
    <name type="scientific">Punica granatum</name>
    <name type="common">Pomegranate</name>
    <dbReference type="NCBI Taxonomy" id="22663"/>
    <lineage>
        <taxon>Eukaryota</taxon>
        <taxon>Viridiplantae</taxon>
        <taxon>Streptophyta</taxon>
        <taxon>Embryophyta</taxon>
        <taxon>Tracheophyta</taxon>
        <taxon>Spermatophyta</taxon>
        <taxon>Magnoliopsida</taxon>
        <taxon>eudicotyledons</taxon>
        <taxon>Gunneridae</taxon>
        <taxon>Pentapetalae</taxon>
        <taxon>rosids</taxon>
        <taxon>malvids</taxon>
        <taxon>Myrtales</taxon>
        <taxon>Lythraceae</taxon>
        <taxon>Punica</taxon>
    </lineage>
</organism>
<dbReference type="Proteomes" id="UP000197138">
    <property type="component" value="Unassembled WGS sequence"/>
</dbReference>
<protein>
    <submittedName>
        <fullName evidence="1">Uncharacterized protein</fullName>
    </submittedName>
</protein>
<evidence type="ECO:0000313" key="2">
    <source>
        <dbReference type="Proteomes" id="UP000197138"/>
    </source>
</evidence>
<name>A0A218VZW3_PUNGR</name>